<gene>
    <name evidence="9" type="ORF">WJX81_001928</name>
</gene>
<keyword evidence="2" id="KW-0132">Cell division</keyword>
<dbReference type="Proteomes" id="UP001445335">
    <property type="component" value="Unassembled WGS sequence"/>
</dbReference>
<protein>
    <recommendedName>
        <fullName evidence="8">RecF/RecN/SMC N-terminal domain-containing protein</fullName>
    </recommendedName>
</protein>
<feature type="domain" description="RecF/RecN/SMC N-terminal" evidence="8">
    <location>
        <begin position="3"/>
        <end position="998"/>
    </location>
</feature>
<evidence type="ECO:0000313" key="9">
    <source>
        <dbReference type="EMBL" id="KAK9844013.1"/>
    </source>
</evidence>
<evidence type="ECO:0000256" key="1">
    <source>
        <dbReference type="ARBA" id="ARBA00004123"/>
    </source>
</evidence>
<dbReference type="InterPro" id="IPR003395">
    <property type="entry name" value="RecF/RecN/SMC_N"/>
</dbReference>
<accession>A0AAW1SCQ2</accession>
<keyword evidence="6" id="KW-0175">Coiled coil</keyword>
<dbReference type="PANTHER" id="PTHR18937:SF12">
    <property type="entry name" value="STRUCTURAL MAINTENANCE OF CHROMOSOMES PROTEIN"/>
    <property type="match status" value="1"/>
</dbReference>
<keyword evidence="10" id="KW-1185">Reference proteome</keyword>
<dbReference type="AlphaFoldDB" id="A0AAW1SCQ2"/>
<dbReference type="InterPro" id="IPR027417">
    <property type="entry name" value="P-loop_NTPase"/>
</dbReference>
<evidence type="ECO:0000256" key="7">
    <source>
        <dbReference type="SAM" id="MobiDB-lite"/>
    </source>
</evidence>
<feature type="region of interest" description="Disordered" evidence="7">
    <location>
        <begin position="753"/>
        <end position="786"/>
    </location>
</feature>
<feature type="compositionally biased region" description="Pro residues" evidence="7">
    <location>
        <begin position="754"/>
        <end position="771"/>
    </location>
</feature>
<evidence type="ECO:0000313" key="10">
    <source>
        <dbReference type="Proteomes" id="UP001445335"/>
    </source>
</evidence>
<name>A0AAW1SCQ2_9CHLO</name>
<dbReference type="EMBL" id="JALJOU010000004">
    <property type="protein sequence ID" value="KAK9844013.1"/>
    <property type="molecule type" value="Genomic_DNA"/>
</dbReference>
<dbReference type="SUPFAM" id="SSF52540">
    <property type="entry name" value="P-loop containing nucleoside triphosphate hydrolases"/>
    <property type="match status" value="1"/>
</dbReference>
<sequence>MKLHTVRIEGFKSFKDAVDMGPFPYGLSAIVGANGCGKSVIGEAIAFALGGGKALLRAKQLSSLVNSDLAQQHHPEAQVTLTFESKVGRLAAARKLGPSGTECLLLEPGYKAWRKVTQEELRGCLMAQGLNVSALERFIVVQQRSAIAVDDPLALSAFLERLAGLADLEACIASKAGELQAAAQQCESFAAESERLHARQTQEQNLRLGLKDQEQRAAQLSSTASVQKAALAQLCKAHRAAAGDQAVAALQEEQASASMELEAARAEDAARKQAAAQQDSAVSKLQVELAGLQAAADKQAAAEQQRQATQSSLQTAADDAARAAQGCRLTSLAHASTPALALPVNAALREMCNVASCLVVDTRVAAEEVLRTYETRRAGIATCKIVAEHDQDRHGHMSLPACTGLEPLLAHVEVEAEAAGAAQAAVQLRAQAPQRGHACHIVTFQGEVFKADGEVASARPPSFAQQSDLITAKSLDPAVHAAPKNTASAETADHQQRLDSLIQQERLLAKQVAAKNRQARAAEEQAQAAAGVLARHLRTHAPQRRTPGVGAQGVGETAQAVQRMRQLLEAAQAKQRALHHEAGQEFRLHELEAAACALQERYETVRTRTDGGTAVLSAERELARLEAEARQAAAEVATAQQAARKLARSLGSMRSERSDPSALAGQAPALEARSASQSERISSADSALQELRAGAERAGKRARAASAALQKAEQAYGLAVTRADAERAALDEAATSLAAKVKRKEKVAAALAAIPPPPEPRAPAGQPPNPDPEAQRSAKRRASAAVECLNTGDPEQEALALAAEEDHLEERQASIDTGALRADLDAALRLEALAGEAAAAEAALLRLEEQKRALQVEKYERFSGVLRTANAALAAIYRQLTGGQGDAYLAFADDRLLLFADGITLHVRPDQHRWRPFGALSGGQKALSTLALLLALQAALPSPFYVFDEVDCSLDTAAAARVGAFLRAQTNAQFIVVSHKAQVYEQADCIVGVHTYQGASTAVTLLASSGEVTAG</sequence>
<feature type="coiled-coil region" evidence="6">
    <location>
        <begin position="615"/>
        <end position="642"/>
    </location>
</feature>
<feature type="region of interest" description="Disordered" evidence="7">
    <location>
        <begin position="647"/>
        <end position="687"/>
    </location>
</feature>
<evidence type="ECO:0000256" key="5">
    <source>
        <dbReference type="ARBA" id="ARBA00023306"/>
    </source>
</evidence>
<evidence type="ECO:0000256" key="4">
    <source>
        <dbReference type="ARBA" id="ARBA00023242"/>
    </source>
</evidence>
<dbReference type="GO" id="GO:0005634">
    <property type="term" value="C:nucleus"/>
    <property type="evidence" value="ECO:0007669"/>
    <property type="project" value="UniProtKB-SubCell"/>
</dbReference>
<keyword evidence="3" id="KW-0498">Mitosis</keyword>
<evidence type="ECO:0000256" key="6">
    <source>
        <dbReference type="SAM" id="Coils"/>
    </source>
</evidence>
<keyword evidence="5" id="KW-0131">Cell cycle</keyword>
<dbReference type="Pfam" id="PF02463">
    <property type="entry name" value="SMC_N"/>
    <property type="match status" value="1"/>
</dbReference>
<reference evidence="9 10" key="1">
    <citation type="journal article" date="2024" name="Nat. Commun.">
        <title>Phylogenomics reveals the evolutionary origins of lichenization in chlorophyte algae.</title>
        <authorList>
            <person name="Puginier C."/>
            <person name="Libourel C."/>
            <person name="Otte J."/>
            <person name="Skaloud P."/>
            <person name="Haon M."/>
            <person name="Grisel S."/>
            <person name="Petersen M."/>
            <person name="Berrin J.G."/>
            <person name="Delaux P.M."/>
            <person name="Dal Grande F."/>
            <person name="Keller J."/>
        </authorList>
    </citation>
    <scope>NUCLEOTIDE SEQUENCE [LARGE SCALE GENOMIC DNA]</scope>
    <source>
        <strain evidence="9 10">SAG 245.80</strain>
    </source>
</reference>
<evidence type="ECO:0000256" key="2">
    <source>
        <dbReference type="ARBA" id="ARBA00022618"/>
    </source>
</evidence>
<organism evidence="9 10">
    <name type="scientific">Elliptochloris bilobata</name>
    <dbReference type="NCBI Taxonomy" id="381761"/>
    <lineage>
        <taxon>Eukaryota</taxon>
        <taxon>Viridiplantae</taxon>
        <taxon>Chlorophyta</taxon>
        <taxon>core chlorophytes</taxon>
        <taxon>Trebouxiophyceae</taxon>
        <taxon>Trebouxiophyceae incertae sedis</taxon>
        <taxon>Elliptochloris clade</taxon>
        <taxon>Elliptochloris</taxon>
    </lineage>
</organism>
<dbReference type="GO" id="GO:0051276">
    <property type="term" value="P:chromosome organization"/>
    <property type="evidence" value="ECO:0007669"/>
    <property type="project" value="UniProtKB-ARBA"/>
</dbReference>
<dbReference type="Gene3D" id="3.40.50.300">
    <property type="entry name" value="P-loop containing nucleotide triphosphate hydrolases"/>
    <property type="match status" value="2"/>
</dbReference>
<evidence type="ECO:0000259" key="8">
    <source>
        <dbReference type="Pfam" id="PF02463"/>
    </source>
</evidence>
<keyword evidence="4" id="KW-0539">Nucleus</keyword>
<comment type="subcellular location">
    <subcellularLocation>
        <location evidence="1">Nucleus</location>
    </subcellularLocation>
</comment>
<comment type="caution">
    <text evidence="9">The sequence shown here is derived from an EMBL/GenBank/DDBJ whole genome shotgun (WGS) entry which is preliminary data.</text>
</comment>
<evidence type="ECO:0000256" key="3">
    <source>
        <dbReference type="ARBA" id="ARBA00022776"/>
    </source>
</evidence>
<dbReference type="PANTHER" id="PTHR18937">
    <property type="entry name" value="STRUCTURAL MAINTENANCE OF CHROMOSOMES SMC FAMILY MEMBER"/>
    <property type="match status" value="1"/>
</dbReference>
<feature type="compositionally biased region" description="Polar residues" evidence="7">
    <location>
        <begin position="674"/>
        <end position="686"/>
    </location>
</feature>
<proteinExistence type="predicted"/>
<feature type="coiled-coil region" evidence="6">
    <location>
        <begin position="830"/>
        <end position="857"/>
    </location>
</feature>